<feature type="domain" description="HTH tetR-type" evidence="6">
    <location>
        <begin position="21"/>
        <end position="81"/>
    </location>
</feature>
<dbReference type="Pfam" id="PF00440">
    <property type="entry name" value="TetR_N"/>
    <property type="match status" value="1"/>
</dbReference>
<keyword evidence="2 4" id="KW-0238">DNA-binding</keyword>
<evidence type="ECO:0000256" key="1">
    <source>
        <dbReference type="ARBA" id="ARBA00023015"/>
    </source>
</evidence>
<dbReference type="Gene3D" id="1.10.10.60">
    <property type="entry name" value="Homeodomain-like"/>
    <property type="match status" value="1"/>
</dbReference>
<evidence type="ECO:0000256" key="3">
    <source>
        <dbReference type="ARBA" id="ARBA00023163"/>
    </source>
</evidence>
<keyword evidence="3" id="KW-0804">Transcription</keyword>
<comment type="caution">
    <text evidence="7">The sequence shown here is derived from an EMBL/GenBank/DDBJ whole genome shotgun (WGS) entry which is preliminary data.</text>
</comment>
<protein>
    <submittedName>
        <fullName evidence="7">TetR/AcrR family transcriptional regulator</fullName>
    </submittedName>
</protein>
<evidence type="ECO:0000256" key="4">
    <source>
        <dbReference type="PROSITE-ProRule" id="PRU00335"/>
    </source>
</evidence>
<dbReference type="AlphaFoldDB" id="A0A4R4VRD3"/>
<dbReference type="Pfam" id="PF16859">
    <property type="entry name" value="TetR_C_11"/>
    <property type="match status" value="1"/>
</dbReference>
<dbReference type="PANTHER" id="PTHR30055">
    <property type="entry name" value="HTH-TYPE TRANSCRIPTIONAL REGULATOR RUTR"/>
    <property type="match status" value="1"/>
</dbReference>
<dbReference type="InterPro" id="IPR009057">
    <property type="entry name" value="Homeodomain-like_sf"/>
</dbReference>
<evidence type="ECO:0000313" key="7">
    <source>
        <dbReference type="EMBL" id="TDD08469.1"/>
    </source>
</evidence>
<keyword evidence="8" id="KW-1185">Reference proteome</keyword>
<dbReference type="Proteomes" id="UP000295258">
    <property type="component" value="Unassembled WGS sequence"/>
</dbReference>
<accession>A0A4R4VRD3</accession>
<feature type="region of interest" description="Disordered" evidence="5">
    <location>
        <begin position="1"/>
        <end position="22"/>
    </location>
</feature>
<dbReference type="PRINTS" id="PR00455">
    <property type="entry name" value="HTHTETR"/>
</dbReference>
<gene>
    <name evidence="7" type="ORF">E1292_11815</name>
</gene>
<dbReference type="InterPro" id="IPR036271">
    <property type="entry name" value="Tet_transcr_reg_TetR-rel_C_sf"/>
</dbReference>
<evidence type="ECO:0000256" key="2">
    <source>
        <dbReference type="ARBA" id="ARBA00023125"/>
    </source>
</evidence>
<evidence type="ECO:0000313" key="8">
    <source>
        <dbReference type="Proteomes" id="UP000295258"/>
    </source>
</evidence>
<sequence length="234" mass="26116">MGAGGVPMTSTRRTRGRPRDPEADEAIMKAALELFVERGLEGANFEQIAKRAGVAKVTVYRRWSSKEELLTQAIERARTLVPEADIWASADAAAQPADEQLMDSWVRTFGDARFRAILAQLVGSSVTRPSLLATYREQYIEPRRRMVRAALERARRDGRLDADAEIDTVIDMVVGAAMYRMLIDPDASTHPAAARRYLEEVLRQADRLLRLPDVPHRRGEGQEPGVQRSGHAPT</sequence>
<dbReference type="InterPro" id="IPR001647">
    <property type="entry name" value="HTH_TetR"/>
</dbReference>
<dbReference type="PROSITE" id="PS50977">
    <property type="entry name" value="HTH_TETR_2"/>
    <property type="match status" value="1"/>
</dbReference>
<dbReference type="SUPFAM" id="SSF46689">
    <property type="entry name" value="Homeodomain-like"/>
    <property type="match status" value="1"/>
</dbReference>
<keyword evidence="1" id="KW-0805">Transcription regulation</keyword>
<proteinExistence type="predicted"/>
<reference evidence="7 8" key="1">
    <citation type="submission" date="2019-03" db="EMBL/GenBank/DDBJ databases">
        <title>Draft genome sequences of novel Actinobacteria.</title>
        <authorList>
            <person name="Sahin N."/>
            <person name="Ay H."/>
            <person name="Saygin H."/>
        </authorList>
    </citation>
    <scope>NUCLEOTIDE SEQUENCE [LARGE SCALE GENOMIC DNA]</scope>
    <source>
        <strain evidence="7 8">KC310</strain>
    </source>
</reference>
<organism evidence="7 8">
    <name type="scientific">Nonomuraea deserti</name>
    <dbReference type="NCBI Taxonomy" id="1848322"/>
    <lineage>
        <taxon>Bacteria</taxon>
        <taxon>Bacillati</taxon>
        <taxon>Actinomycetota</taxon>
        <taxon>Actinomycetes</taxon>
        <taxon>Streptosporangiales</taxon>
        <taxon>Streptosporangiaceae</taxon>
        <taxon>Nonomuraea</taxon>
    </lineage>
</organism>
<feature type="region of interest" description="Disordered" evidence="5">
    <location>
        <begin position="212"/>
        <end position="234"/>
    </location>
</feature>
<dbReference type="GO" id="GO:0000976">
    <property type="term" value="F:transcription cis-regulatory region binding"/>
    <property type="evidence" value="ECO:0007669"/>
    <property type="project" value="TreeGrafter"/>
</dbReference>
<feature type="compositionally biased region" description="Basic and acidic residues" evidence="5">
    <location>
        <begin position="212"/>
        <end position="221"/>
    </location>
</feature>
<evidence type="ECO:0000256" key="5">
    <source>
        <dbReference type="SAM" id="MobiDB-lite"/>
    </source>
</evidence>
<dbReference type="EMBL" id="SMKO01000021">
    <property type="protein sequence ID" value="TDD08469.1"/>
    <property type="molecule type" value="Genomic_DNA"/>
</dbReference>
<feature type="DNA-binding region" description="H-T-H motif" evidence="4">
    <location>
        <begin position="44"/>
        <end position="63"/>
    </location>
</feature>
<dbReference type="Gene3D" id="1.10.357.10">
    <property type="entry name" value="Tetracycline Repressor, domain 2"/>
    <property type="match status" value="1"/>
</dbReference>
<dbReference type="InterPro" id="IPR050109">
    <property type="entry name" value="HTH-type_TetR-like_transc_reg"/>
</dbReference>
<name>A0A4R4VRD3_9ACTN</name>
<dbReference type="InterPro" id="IPR011075">
    <property type="entry name" value="TetR_C"/>
</dbReference>
<dbReference type="GO" id="GO:0003700">
    <property type="term" value="F:DNA-binding transcription factor activity"/>
    <property type="evidence" value="ECO:0007669"/>
    <property type="project" value="TreeGrafter"/>
</dbReference>
<dbReference type="PANTHER" id="PTHR30055:SF148">
    <property type="entry name" value="TETR-FAMILY TRANSCRIPTIONAL REGULATOR"/>
    <property type="match status" value="1"/>
</dbReference>
<evidence type="ECO:0000259" key="6">
    <source>
        <dbReference type="PROSITE" id="PS50977"/>
    </source>
</evidence>
<dbReference type="SUPFAM" id="SSF48498">
    <property type="entry name" value="Tetracyclin repressor-like, C-terminal domain"/>
    <property type="match status" value="1"/>
</dbReference>